<reference evidence="2" key="1">
    <citation type="submission" date="2022-08" db="EMBL/GenBank/DDBJ databases">
        <title>Novel sulfate-reducing endosymbionts in the free-living metamonad Anaeramoeba.</title>
        <authorList>
            <person name="Jerlstrom-Hultqvist J."/>
            <person name="Cepicka I."/>
            <person name="Gallot-Lavallee L."/>
            <person name="Salas-Leiva D."/>
            <person name="Curtis B.A."/>
            <person name="Zahonova K."/>
            <person name="Pipaliya S."/>
            <person name="Dacks J."/>
            <person name="Roger A.J."/>
        </authorList>
    </citation>
    <scope>NUCLEOTIDE SEQUENCE</scope>
    <source>
        <strain evidence="2">Schooner1</strain>
    </source>
</reference>
<dbReference type="Proteomes" id="UP001150062">
    <property type="component" value="Unassembled WGS sequence"/>
</dbReference>
<feature type="compositionally biased region" description="Basic residues" evidence="1">
    <location>
        <begin position="593"/>
        <end position="615"/>
    </location>
</feature>
<evidence type="ECO:0000313" key="3">
    <source>
        <dbReference type="Proteomes" id="UP001150062"/>
    </source>
</evidence>
<feature type="region of interest" description="Disordered" evidence="1">
    <location>
        <begin position="550"/>
        <end position="618"/>
    </location>
</feature>
<keyword evidence="3" id="KW-1185">Reference proteome</keyword>
<feature type="compositionally biased region" description="Basic and acidic residues" evidence="1">
    <location>
        <begin position="170"/>
        <end position="184"/>
    </location>
</feature>
<comment type="caution">
    <text evidence="2">The sequence shown here is derived from an EMBL/GenBank/DDBJ whole genome shotgun (WGS) entry which is preliminary data.</text>
</comment>
<protein>
    <submittedName>
        <fullName evidence="2">Uncharacterized protein</fullName>
    </submittedName>
</protein>
<feature type="compositionally biased region" description="Basic residues" evidence="1">
    <location>
        <begin position="556"/>
        <end position="571"/>
    </location>
</feature>
<feature type="compositionally biased region" description="Basic residues" evidence="1">
    <location>
        <begin position="405"/>
        <end position="420"/>
    </location>
</feature>
<organism evidence="2 3">
    <name type="scientific">Anaeramoeba flamelloides</name>
    <dbReference type="NCBI Taxonomy" id="1746091"/>
    <lineage>
        <taxon>Eukaryota</taxon>
        <taxon>Metamonada</taxon>
        <taxon>Anaeramoebidae</taxon>
        <taxon>Anaeramoeba</taxon>
    </lineage>
</organism>
<evidence type="ECO:0000313" key="2">
    <source>
        <dbReference type="EMBL" id="KAJ6230390.1"/>
    </source>
</evidence>
<accession>A0ABQ8XE49</accession>
<feature type="compositionally biased region" description="Basic and acidic residues" evidence="1">
    <location>
        <begin position="380"/>
        <end position="404"/>
    </location>
</feature>
<sequence length="843" mass="99778">MNNSITFSTNFSEGEIYNELQAEHMDLGLNLDNNWGFYNPKYYEMDNFIQERTLGYNDSEQISVKYFDPDEKMFISKNKQNEENENENEMKHKRQNGNENEIENENENENENEKEQEKEKKGNGFELHLEDYFDYDQNNEFQKLDLDSDFWFNDYLSETNQTLEQEQEQEQEREREKEKEKEKEKEEEEEEEGEGEIQIEKENFFPFNGTQNNYDEENVMYGEEFITIPTDRDQYEEIISPKQYYEIGEKNLKDFTFNYEDDLELFYDQGPTEMENEFFDQSGFKTKHDDEFYGKQTNERTISTNNKLKGLCRANSFFSNGYDENEFEIKKEQEKGCANGNLFGQEIKNEMEIKKEWPNKIERGKDPNLEEDITQIDQHFSEMKIDKTPGHENRPENGREEHQNRKQKKQPKKSKTKTKTIRKRIFKETSNVTLRPEVVESGKELFKLFVGLLWVVSGGASHSTLTPASEAFVSKISQVLQANDLEEKEFKSQLRYLLSNSRRTFTEYVLEILLGVLSLSVHPNKPKLSVQLKKIIQQIKDIQLTQRKEMQELKKKSQKNNKKTKKKKANMKKSNEDNNNNNNSNKETENGKGKGKAKGKGKNNTKRKKKKKKNLKLANITNIKNNNNAKKKISNEEETKKIINENLEKLFPQIFTQPVLMFWFEKRFANKLNYLLTPLDKTQFYQRFLYPLVKSKFISICWILAREFLKRDGPLKKYCKNVNLVYNNNPLNLYSNNRGPKLKLIKQIIVKFGLNNSNYWVKSIDLFQSEYPLDPQSILTQRPFSQIINSPMFDKFFPNSHVEKSNKKRTFATKSDNYDQNINVGWILKSSEYGGAPNYDNQI</sequence>
<feature type="region of interest" description="Disordered" evidence="1">
    <location>
        <begin position="380"/>
        <end position="420"/>
    </location>
</feature>
<feature type="compositionally biased region" description="Acidic residues" evidence="1">
    <location>
        <begin position="185"/>
        <end position="197"/>
    </location>
</feature>
<dbReference type="EMBL" id="JAOAOG010000313">
    <property type="protein sequence ID" value="KAJ6230390.1"/>
    <property type="molecule type" value="Genomic_DNA"/>
</dbReference>
<evidence type="ECO:0000256" key="1">
    <source>
        <dbReference type="SAM" id="MobiDB-lite"/>
    </source>
</evidence>
<feature type="compositionally biased region" description="Acidic residues" evidence="1">
    <location>
        <begin position="100"/>
        <end position="110"/>
    </location>
</feature>
<feature type="region of interest" description="Disordered" evidence="1">
    <location>
        <begin position="162"/>
        <end position="200"/>
    </location>
</feature>
<gene>
    <name evidence="2" type="ORF">M0813_07029</name>
</gene>
<name>A0ABQ8XE49_9EUKA</name>
<proteinExistence type="predicted"/>
<feature type="region of interest" description="Disordered" evidence="1">
    <location>
        <begin position="78"/>
        <end position="120"/>
    </location>
</feature>
<feature type="compositionally biased region" description="Basic and acidic residues" evidence="1">
    <location>
        <begin position="111"/>
        <end position="120"/>
    </location>
</feature>